<feature type="region of interest" description="Disordered" evidence="1">
    <location>
        <begin position="167"/>
        <end position="190"/>
    </location>
</feature>
<comment type="caution">
    <text evidence="2">The sequence shown here is derived from an EMBL/GenBank/DDBJ whole genome shotgun (WGS) entry which is preliminary data.</text>
</comment>
<feature type="compositionally biased region" description="Polar residues" evidence="1">
    <location>
        <begin position="103"/>
        <end position="120"/>
    </location>
</feature>
<protein>
    <submittedName>
        <fullName evidence="2">Uncharacterized protein</fullName>
    </submittedName>
</protein>
<sequence length="286" mass="31103">MRVQTRLGKQPDHQENGKAYQAQAAVVYTAGEVAAQPCDYCAEYKGAFQQCVTYTPILPDGSRGKPFFKGACCNCRYHNKSPDCSFRTRAALPVAVPPPKNINPANYNSDESAQWNTSISPSPPCDQDGSNKRRKLTSVSTSPAASIPSIFSVPAAQVSRDTAESEVSGISWSGLRQGTEDESSNGSPEKARTLLSPWNHMSHAILDGAEAGVIPLRGLCQELNIPKDLIGDEVYLYNTITDMQFFIDCISSHIQCLEWAKGKSTCKRNARQADGAKQPEGRARSI</sequence>
<reference evidence="3" key="1">
    <citation type="submission" date="2017-02" db="EMBL/GenBank/DDBJ databases">
        <authorList>
            <person name="Tafer H."/>
            <person name="Lopandic K."/>
        </authorList>
    </citation>
    <scope>NUCLEOTIDE SEQUENCE [LARGE SCALE GENOMIC DNA]</scope>
    <source>
        <strain evidence="3">CBS 366.77</strain>
    </source>
</reference>
<feature type="region of interest" description="Disordered" evidence="1">
    <location>
        <begin position="96"/>
        <end position="140"/>
    </location>
</feature>
<evidence type="ECO:0000313" key="3">
    <source>
        <dbReference type="Proteomes" id="UP000266188"/>
    </source>
</evidence>
<evidence type="ECO:0000256" key="1">
    <source>
        <dbReference type="SAM" id="MobiDB-lite"/>
    </source>
</evidence>
<dbReference type="Proteomes" id="UP000266188">
    <property type="component" value="Unassembled WGS sequence"/>
</dbReference>
<dbReference type="InterPro" id="IPR022190">
    <property type="entry name" value="DUF3716"/>
</dbReference>
<name>A0A3A2ZZ04_9EURO</name>
<keyword evidence="3" id="KW-1185">Reference proteome</keyword>
<organism evidence="2 3">
    <name type="scientific">Aspergillus sclerotialis</name>
    <dbReference type="NCBI Taxonomy" id="2070753"/>
    <lineage>
        <taxon>Eukaryota</taxon>
        <taxon>Fungi</taxon>
        <taxon>Dikarya</taxon>
        <taxon>Ascomycota</taxon>
        <taxon>Pezizomycotina</taxon>
        <taxon>Eurotiomycetes</taxon>
        <taxon>Eurotiomycetidae</taxon>
        <taxon>Eurotiales</taxon>
        <taxon>Aspergillaceae</taxon>
        <taxon>Aspergillus</taxon>
        <taxon>Aspergillus subgen. Polypaecilum</taxon>
    </lineage>
</organism>
<gene>
    <name evidence="2" type="ORF">PHISCL_03082</name>
</gene>
<dbReference type="AlphaFoldDB" id="A0A3A2ZZ04"/>
<evidence type="ECO:0000313" key="2">
    <source>
        <dbReference type="EMBL" id="RJE24604.1"/>
    </source>
</evidence>
<dbReference type="EMBL" id="MVGC01000075">
    <property type="protein sequence ID" value="RJE24604.1"/>
    <property type="molecule type" value="Genomic_DNA"/>
</dbReference>
<dbReference type="Pfam" id="PF12511">
    <property type="entry name" value="DUF3716"/>
    <property type="match status" value="1"/>
</dbReference>
<proteinExistence type="predicted"/>
<accession>A0A3A2ZZ04</accession>